<keyword evidence="2" id="KW-1185">Reference proteome</keyword>
<accession>A0A0M3TB32</accession>
<evidence type="ECO:0000313" key="1">
    <source>
        <dbReference type="EMBL" id="ALE17776.1"/>
    </source>
</evidence>
<dbReference type="EMBL" id="CP012669">
    <property type="protein sequence ID" value="ALE17776.1"/>
    <property type="molecule type" value="Genomic_DNA"/>
</dbReference>
<evidence type="ECO:0000313" key="2">
    <source>
        <dbReference type="Proteomes" id="UP000057938"/>
    </source>
</evidence>
<gene>
    <name evidence="1" type="ORF">AMC99_02503</name>
</gene>
<proteinExistence type="predicted"/>
<organism evidence="1 2">
    <name type="scientific">Altererythrobacter epoxidivorans</name>
    <dbReference type="NCBI Taxonomy" id="361183"/>
    <lineage>
        <taxon>Bacteria</taxon>
        <taxon>Pseudomonadati</taxon>
        <taxon>Pseudomonadota</taxon>
        <taxon>Alphaproteobacteria</taxon>
        <taxon>Sphingomonadales</taxon>
        <taxon>Erythrobacteraceae</taxon>
        <taxon>Altererythrobacter</taxon>
    </lineage>
</organism>
<dbReference type="KEGG" id="aep:AMC99_02503"/>
<reference evidence="1 2" key="1">
    <citation type="submission" date="2015-09" db="EMBL/GenBank/DDBJ databases">
        <title>Complete genome sequence of a benzo[a]pyrene-degrading bacterium Altererythrobacter epoxidivorans CGMCC 1.7731T.</title>
        <authorList>
            <person name="Li Z."/>
            <person name="Cheng H."/>
            <person name="Huo Y."/>
            <person name="Xu X."/>
        </authorList>
    </citation>
    <scope>NUCLEOTIDE SEQUENCE [LARGE SCALE GENOMIC DNA]</scope>
    <source>
        <strain evidence="1 2">CGMCC 1.7731</strain>
    </source>
</reference>
<name>A0A0M3TB32_9SPHN</name>
<dbReference type="STRING" id="361183.AMC99_02503"/>
<sequence length="51" mass="5801">MTNFCLKLRDKAIDREKKGGLNKEAALVKLRNSSHRCSEPFGSQKCYTQAQ</sequence>
<dbReference type="PATRIC" id="fig|361183.4.peg.2458"/>
<dbReference type="Proteomes" id="UP000057938">
    <property type="component" value="Chromosome"/>
</dbReference>
<protein>
    <submittedName>
        <fullName evidence="1">Uncharacterized protein</fullName>
    </submittedName>
</protein>
<dbReference type="AlphaFoldDB" id="A0A0M3TB32"/>